<comment type="similarity">
    <text evidence="2">Belongs to the class-V pyridoxal-phosphate-dependent aminotransferase family. NifS/IscS subfamily.</text>
</comment>
<dbReference type="InterPro" id="IPR020578">
    <property type="entry name" value="Aminotrans_V_PyrdxlP_BS"/>
</dbReference>
<dbReference type="PIRSF" id="PIRSF005572">
    <property type="entry name" value="NifS"/>
    <property type="match status" value="1"/>
</dbReference>
<protein>
    <recommendedName>
        <fullName evidence="3">cysteine desulfurase</fullName>
        <ecNumber evidence="3">2.8.1.7</ecNumber>
    </recommendedName>
</protein>
<keyword evidence="13" id="KW-1185">Reference proteome</keyword>
<dbReference type="Pfam" id="PF00266">
    <property type="entry name" value="Aminotran_5"/>
    <property type="match status" value="1"/>
</dbReference>
<dbReference type="PROSITE" id="PS00595">
    <property type="entry name" value="AA_TRANSFER_CLASS_5"/>
    <property type="match status" value="1"/>
</dbReference>
<organism evidence="12 13">
    <name type="scientific">Nannocystis pusilla</name>
    <dbReference type="NCBI Taxonomy" id="889268"/>
    <lineage>
        <taxon>Bacteria</taxon>
        <taxon>Pseudomonadati</taxon>
        <taxon>Myxococcota</taxon>
        <taxon>Polyangia</taxon>
        <taxon>Nannocystales</taxon>
        <taxon>Nannocystaceae</taxon>
        <taxon>Nannocystis</taxon>
    </lineage>
</organism>
<keyword evidence="6" id="KW-0663">Pyridoxal phosphate</keyword>
<dbReference type="SUPFAM" id="SSF53383">
    <property type="entry name" value="PLP-dependent transferases"/>
    <property type="match status" value="1"/>
</dbReference>
<dbReference type="InterPro" id="IPR015421">
    <property type="entry name" value="PyrdxlP-dep_Trfase_major"/>
</dbReference>
<name>A0ABS7TIR8_9BACT</name>
<evidence type="ECO:0000256" key="6">
    <source>
        <dbReference type="ARBA" id="ARBA00022898"/>
    </source>
</evidence>
<evidence type="ECO:0000313" key="13">
    <source>
        <dbReference type="Proteomes" id="UP001139031"/>
    </source>
</evidence>
<comment type="cofactor">
    <cofactor evidence="1 10">
        <name>pyridoxal 5'-phosphate</name>
        <dbReference type="ChEBI" id="CHEBI:597326"/>
    </cofactor>
</comment>
<comment type="catalytic activity">
    <reaction evidence="9">
        <text>(sulfur carrier)-H + L-cysteine = (sulfur carrier)-SH + L-alanine</text>
        <dbReference type="Rhea" id="RHEA:43892"/>
        <dbReference type="Rhea" id="RHEA-COMP:14737"/>
        <dbReference type="Rhea" id="RHEA-COMP:14739"/>
        <dbReference type="ChEBI" id="CHEBI:29917"/>
        <dbReference type="ChEBI" id="CHEBI:35235"/>
        <dbReference type="ChEBI" id="CHEBI:57972"/>
        <dbReference type="ChEBI" id="CHEBI:64428"/>
        <dbReference type="EC" id="2.8.1.7"/>
    </reaction>
</comment>
<evidence type="ECO:0000256" key="10">
    <source>
        <dbReference type="RuleBase" id="RU004504"/>
    </source>
</evidence>
<evidence type="ECO:0000256" key="2">
    <source>
        <dbReference type="ARBA" id="ARBA00006490"/>
    </source>
</evidence>
<evidence type="ECO:0000256" key="7">
    <source>
        <dbReference type="ARBA" id="ARBA00023004"/>
    </source>
</evidence>
<dbReference type="PANTHER" id="PTHR11601">
    <property type="entry name" value="CYSTEINE DESULFURYLASE FAMILY MEMBER"/>
    <property type="match status" value="1"/>
</dbReference>
<dbReference type="Gene3D" id="3.90.1150.10">
    <property type="entry name" value="Aspartate Aminotransferase, domain 1"/>
    <property type="match status" value="1"/>
</dbReference>
<dbReference type="InterPro" id="IPR015422">
    <property type="entry name" value="PyrdxlP-dep_Trfase_small"/>
</dbReference>
<dbReference type="InterPro" id="IPR015424">
    <property type="entry name" value="PyrdxlP-dep_Trfase"/>
</dbReference>
<dbReference type="EMBL" id="JAIRAU010000001">
    <property type="protein sequence ID" value="MBZ5708119.1"/>
    <property type="molecule type" value="Genomic_DNA"/>
</dbReference>
<proteinExistence type="inferred from homology"/>
<dbReference type="Proteomes" id="UP001139031">
    <property type="component" value="Unassembled WGS sequence"/>
</dbReference>
<dbReference type="PANTHER" id="PTHR11601:SF34">
    <property type="entry name" value="CYSTEINE DESULFURASE"/>
    <property type="match status" value="1"/>
</dbReference>
<dbReference type="InterPro" id="IPR016454">
    <property type="entry name" value="Cysteine_dSase"/>
</dbReference>
<dbReference type="Gene3D" id="3.40.640.10">
    <property type="entry name" value="Type I PLP-dependent aspartate aminotransferase-like (Major domain)"/>
    <property type="match status" value="1"/>
</dbReference>
<evidence type="ECO:0000259" key="11">
    <source>
        <dbReference type="Pfam" id="PF00266"/>
    </source>
</evidence>
<sequence length="380" mass="39313">MSPDAVIYLDHNATTPLLPEVVDAMLPFLRSHFGNPSSGHVFGARAREAVARAREQVAGLLGCDDDEVLFTSGGTEANNLAIRGVAGRHARPGAIVTTAVEHPATERPCAWLERQGWQLTRVSVDAGGRARLEEARAAIARGAVLVTVMHSNNETGALQPIAELAHLAHETGALMHTDAAQSLGKVAVRVRELDVDLLSVAGHKLYAPKGVGALYVRRGTPLAPVLLGAGHERGLRPGTENVAGIVGLGAACLAAAGDLATTSARIERLRDLLWDKLASAVPGLGLNGHPQLRLPNTLNVRFPKVPGSAVLAGAPEIAASTGSACHEGHESASAVIVAMGVPADAAIGSVRLTLGRGTTEEEVTRAAAALSAAWRRATGE</sequence>
<evidence type="ECO:0000256" key="3">
    <source>
        <dbReference type="ARBA" id="ARBA00012239"/>
    </source>
</evidence>
<evidence type="ECO:0000313" key="12">
    <source>
        <dbReference type="EMBL" id="MBZ5708119.1"/>
    </source>
</evidence>
<evidence type="ECO:0000256" key="8">
    <source>
        <dbReference type="ARBA" id="ARBA00023014"/>
    </source>
</evidence>
<accession>A0ABS7TIR8</accession>
<gene>
    <name evidence="12" type="ORF">K7C98_02540</name>
</gene>
<comment type="caution">
    <text evidence="12">The sequence shown here is derived from an EMBL/GenBank/DDBJ whole genome shotgun (WGS) entry which is preliminary data.</text>
</comment>
<keyword evidence="4" id="KW-0808">Transferase</keyword>
<evidence type="ECO:0000256" key="4">
    <source>
        <dbReference type="ARBA" id="ARBA00022679"/>
    </source>
</evidence>
<evidence type="ECO:0000256" key="1">
    <source>
        <dbReference type="ARBA" id="ARBA00001933"/>
    </source>
</evidence>
<keyword evidence="7" id="KW-0408">Iron</keyword>
<feature type="domain" description="Aminotransferase class V" evidence="11">
    <location>
        <begin position="7"/>
        <end position="365"/>
    </location>
</feature>
<dbReference type="InterPro" id="IPR000192">
    <property type="entry name" value="Aminotrans_V_dom"/>
</dbReference>
<dbReference type="EC" id="2.8.1.7" evidence="3"/>
<evidence type="ECO:0000256" key="9">
    <source>
        <dbReference type="ARBA" id="ARBA00050776"/>
    </source>
</evidence>
<keyword evidence="5" id="KW-0479">Metal-binding</keyword>
<keyword evidence="8" id="KW-0411">Iron-sulfur</keyword>
<dbReference type="RefSeq" id="WP_224189874.1">
    <property type="nucleotide sequence ID" value="NZ_JAIRAU010000001.1"/>
</dbReference>
<reference evidence="12" key="1">
    <citation type="submission" date="2021-08" db="EMBL/GenBank/DDBJ databases">
        <authorList>
            <person name="Stevens D.C."/>
        </authorList>
    </citation>
    <scope>NUCLEOTIDE SEQUENCE</scope>
    <source>
        <strain evidence="12">DSM 53165</strain>
    </source>
</reference>
<evidence type="ECO:0000256" key="5">
    <source>
        <dbReference type="ARBA" id="ARBA00022723"/>
    </source>
</evidence>